<dbReference type="Pfam" id="PF01053">
    <property type="entry name" value="Cys_Met_Meta_PP"/>
    <property type="match status" value="1"/>
</dbReference>
<reference evidence="5" key="1">
    <citation type="submission" date="2023-03" db="EMBL/GenBank/DDBJ databases">
        <title>Chitinimonas shenzhenensis gen. nov., sp. nov., a novel member of family Burkholderiaceae isolated from activated sludge collected in Shen Zhen, China.</title>
        <authorList>
            <person name="Wang X."/>
        </authorList>
    </citation>
    <scope>NUCLEOTIDE SEQUENCE</scope>
    <source>
        <strain evidence="5">DQS-5</strain>
    </source>
</reference>
<dbReference type="PIRSF" id="PIRSF001434">
    <property type="entry name" value="CGS"/>
    <property type="match status" value="1"/>
</dbReference>
<evidence type="ECO:0000256" key="2">
    <source>
        <dbReference type="ARBA" id="ARBA00009077"/>
    </source>
</evidence>
<dbReference type="CDD" id="cd00614">
    <property type="entry name" value="CGS_like"/>
    <property type="match status" value="1"/>
</dbReference>
<evidence type="ECO:0000313" key="6">
    <source>
        <dbReference type="Proteomes" id="UP001172778"/>
    </source>
</evidence>
<proteinExistence type="inferred from homology"/>
<gene>
    <name evidence="5" type="ORF">PZA18_03900</name>
</gene>
<evidence type="ECO:0000313" key="5">
    <source>
        <dbReference type="EMBL" id="MDK2123195.1"/>
    </source>
</evidence>
<dbReference type="Gene3D" id="3.40.640.10">
    <property type="entry name" value="Type I PLP-dependent aspartate aminotransferase-like (Major domain)"/>
    <property type="match status" value="1"/>
</dbReference>
<accession>A0ABT7DSZ9</accession>
<dbReference type="InterPro" id="IPR015421">
    <property type="entry name" value="PyrdxlP-dep_Trfase_major"/>
</dbReference>
<dbReference type="EMBL" id="JARRAF010000003">
    <property type="protein sequence ID" value="MDK2123195.1"/>
    <property type="molecule type" value="Genomic_DNA"/>
</dbReference>
<dbReference type="InterPro" id="IPR015422">
    <property type="entry name" value="PyrdxlP-dep_Trfase_small"/>
</dbReference>
<comment type="caution">
    <text evidence="5">The sequence shown here is derived from an EMBL/GenBank/DDBJ whole genome shotgun (WGS) entry which is preliminary data.</text>
</comment>
<dbReference type="PANTHER" id="PTHR11808:SF15">
    <property type="entry name" value="CYSTATHIONINE GAMMA-LYASE"/>
    <property type="match status" value="1"/>
</dbReference>
<protein>
    <submittedName>
        <fullName evidence="5">PLP-dependent aspartate aminotransferase family protein</fullName>
    </submittedName>
</protein>
<organism evidence="5 6">
    <name type="scientific">Parachitinimonas caeni</name>
    <dbReference type="NCBI Taxonomy" id="3031301"/>
    <lineage>
        <taxon>Bacteria</taxon>
        <taxon>Pseudomonadati</taxon>
        <taxon>Pseudomonadota</taxon>
        <taxon>Betaproteobacteria</taxon>
        <taxon>Neisseriales</taxon>
        <taxon>Chitinibacteraceae</taxon>
        <taxon>Parachitinimonas</taxon>
    </lineage>
</organism>
<dbReference type="SUPFAM" id="SSF53383">
    <property type="entry name" value="PLP-dependent transferases"/>
    <property type="match status" value="1"/>
</dbReference>
<dbReference type="InterPro" id="IPR000277">
    <property type="entry name" value="Cys/Met-Metab_PyrdxlP-dep_enz"/>
</dbReference>
<evidence type="ECO:0000256" key="1">
    <source>
        <dbReference type="ARBA" id="ARBA00001933"/>
    </source>
</evidence>
<evidence type="ECO:0000256" key="4">
    <source>
        <dbReference type="RuleBase" id="RU362118"/>
    </source>
</evidence>
<keyword evidence="6" id="KW-1185">Reference proteome</keyword>
<comment type="cofactor">
    <cofactor evidence="1 4">
        <name>pyridoxal 5'-phosphate</name>
        <dbReference type="ChEBI" id="CHEBI:597326"/>
    </cofactor>
</comment>
<dbReference type="Gene3D" id="3.90.1150.10">
    <property type="entry name" value="Aspartate Aminotransferase, domain 1"/>
    <property type="match status" value="1"/>
</dbReference>
<dbReference type="PANTHER" id="PTHR11808">
    <property type="entry name" value="TRANS-SULFURATION ENZYME FAMILY MEMBER"/>
    <property type="match status" value="1"/>
</dbReference>
<dbReference type="InterPro" id="IPR015424">
    <property type="entry name" value="PyrdxlP-dep_Trfase"/>
</dbReference>
<comment type="similarity">
    <text evidence="2 4">Belongs to the trans-sulfuration enzymes family.</text>
</comment>
<sequence>MPQFDTQSVHAGYEPDATGAVMPPIYTSTTFIQSAPGQPGPYEYARSGNPTRQAFERALAELEGGSTGLAFASGLAATATVLELLDAGSHIVAFEDLYGGVWRQFERVRNRSAGLRVSYVPTGDLAALRAAVRPDTKLVWVELPTNPLLEVVDLEAVVQIAHAAGALVVADATFATPYLLKPLDFGVDIVVHSVTKYLNGHSDVIGGAAVVKDAALGQRLAYLQNAIGAVMDPFSSFLALRGLRTLHLRMARHSESALRIADWLQGRAEVSQVIYPGLPSHPQHILACRLFAKGHGGVLSVRLAADAAGVNRFLSRLKLFALAESLGGVESLISQPASMSHGSLTPELRAERGLGPELLRLSVGVEDAGDLIEDLAYALDGLGR</sequence>
<evidence type="ECO:0000256" key="3">
    <source>
        <dbReference type="ARBA" id="ARBA00022898"/>
    </source>
</evidence>
<dbReference type="Proteomes" id="UP001172778">
    <property type="component" value="Unassembled WGS sequence"/>
</dbReference>
<name>A0ABT7DSZ9_9NEIS</name>
<keyword evidence="5" id="KW-0032">Aminotransferase</keyword>
<dbReference type="RefSeq" id="WP_284099485.1">
    <property type="nucleotide sequence ID" value="NZ_JARRAF010000003.1"/>
</dbReference>
<keyword evidence="5" id="KW-0808">Transferase</keyword>
<keyword evidence="3 4" id="KW-0663">Pyridoxal phosphate</keyword>
<dbReference type="GO" id="GO:0008483">
    <property type="term" value="F:transaminase activity"/>
    <property type="evidence" value="ECO:0007669"/>
    <property type="project" value="UniProtKB-KW"/>
</dbReference>